<comment type="subcellular location">
    <subcellularLocation>
        <location evidence="1 6">Bacterial flagellum basal body</location>
    </subcellularLocation>
</comment>
<evidence type="ECO:0000256" key="5">
    <source>
        <dbReference type="ARBA" id="ARBA00024934"/>
    </source>
</evidence>
<dbReference type="GO" id="GO:0030694">
    <property type="term" value="C:bacterial-type flagellum basal body, rod"/>
    <property type="evidence" value="ECO:0007669"/>
    <property type="project" value="InterPro"/>
</dbReference>
<dbReference type="NCBIfam" id="TIGR01396">
    <property type="entry name" value="FlgB"/>
    <property type="match status" value="1"/>
</dbReference>
<evidence type="ECO:0000256" key="4">
    <source>
        <dbReference type="ARBA" id="ARBA00023143"/>
    </source>
</evidence>
<dbReference type="AlphaFoldDB" id="A0A1C4ACQ2"/>
<dbReference type="PANTHER" id="PTHR30435:SF12">
    <property type="entry name" value="FLAGELLAR BASAL BODY ROD PROTEIN FLGB"/>
    <property type="match status" value="1"/>
</dbReference>
<comment type="subunit">
    <text evidence="6">The basal body constitutes a major portion of the flagellar organelle and consists of a number of rings mounted on a central rod.</text>
</comment>
<evidence type="ECO:0000256" key="2">
    <source>
        <dbReference type="ARBA" id="ARBA00009677"/>
    </source>
</evidence>
<evidence type="ECO:0000256" key="3">
    <source>
        <dbReference type="ARBA" id="ARBA00014376"/>
    </source>
</evidence>
<dbReference type="GO" id="GO:0071978">
    <property type="term" value="P:bacterial-type flagellum-dependent swarming motility"/>
    <property type="evidence" value="ECO:0007669"/>
    <property type="project" value="TreeGrafter"/>
</dbReference>
<gene>
    <name evidence="8" type="ORF">GA0061080_101026</name>
</gene>
<dbReference type="InterPro" id="IPR001444">
    <property type="entry name" value="Flag_bb_rod_N"/>
</dbReference>
<dbReference type="RefSeq" id="WP_091121540.1">
    <property type="nucleotide sequence ID" value="NZ_FMBA01000010.1"/>
</dbReference>
<dbReference type="Pfam" id="PF00460">
    <property type="entry name" value="Flg_bb_rod"/>
    <property type="match status" value="1"/>
</dbReference>
<protein>
    <recommendedName>
        <fullName evidence="3 6">Flagellar basal body rod protein FlgB</fullName>
    </recommendedName>
</protein>
<dbReference type="EMBL" id="FMBA01000010">
    <property type="protein sequence ID" value="SCB92399.1"/>
    <property type="molecule type" value="Genomic_DNA"/>
</dbReference>
<keyword evidence="8" id="KW-0969">Cilium</keyword>
<keyword evidence="8" id="KW-0966">Cell projection</keyword>
<evidence type="ECO:0000313" key="8">
    <source>
        <dbReference type="EMBL" id="SCB92399.1"/>
    </source>
</evidence>
<dbReference type="InterPro" id="IPR019776">
    <property type="entry name" value="Flagellar_basal_body_rod_CS"/>
</dbReference>
<accession>A0A1C4ACQ2</accession>
<proteinExistence type="inferred from homology"/>
<dbReference type="Proteomes" id="UP000199698">
    <property type="component" value="Unassembled WGS sequence"/>
</dbReference>
<dbReference type="PROSITE" id="PS00588">
    <property type="entry name" value="FLAGELLA_BB_ROD"/>
    <property type="match status" value="1"/>
</dbReference>
<reference evidence="9" key="1">
    <citation type="submission" date="2016-08" db="EMBL/GenBank/DDBJ databases">
        <authorList>
            <person name="Varghese N."/>
            <person name="Submissions Spin"/>
        </authorList>
    </citation>
    <scope>NUCLEOTIDE SEQUENCE [LARGE SCALE GENOMIC DNA]</scope>
    <source>
        <strain evidence="9">R-53144</strain>
    </source>
</reference>
<dbReference type="InterPro" id="IPR006300">
    <property type="entry name" value="FlgB"/>
</dbReference>
<organism evidence="8 9">
    <name type="scientific">Gilliamella intestini</name>
    <dbReference type="NCBI Taxonomy" id="1798183"/>
    <lineage>
        <taxon>Bacteria</taxon>
        <taxon>Pseudomonadati</taxon>
        <taxon>Pseudomonadota</taxon>
        <taxon>Gammaproteobacteria</taxon>
        <taxon>Orbales</taxon>
        <taxon>Orbaceae</taxon>
        <taxon>Gilliamella</taxon>
    </lineage>
</organism>
<evidence type="ECO:0000313" key="9">
    <source>
        <dbReference type="Proteomes" id="UP000199698"/>
    </source>
</evidence>
<comment type="function">
    <text evidence="5 6">Structural component of flagellum, the bacterial motility apparatus. Part of the rod structure of flagellar basal body.</text>
</comment>
<evidence type="ECO:0000259" key="7">
    <source>
        <dbReference type="Pfam" id="PF00460"/>
    </source>
</evidence>
<keyword evidence="8" id="KW-0282">Flagellum</keyword>
<dbReference type="OrthoDB" id="9788334at2"/>
<sequence length="136" mass="15504">MFDKLDTFVNFHQQALNIREKRQNILAANIANSDTPNYQARDIDFNAELIKALNNQSNINHFNLNTTACNHIQGAVSPKPNQNVLYRIPYQASADGNTVEMDQERTAFIDNSIHYQSNLTFLSEQFKNVMSVLQKG</sequence>
<evidence type="ECO:0000256" key="6">
    <source>
        <dbReference type="PIRNR" id="PIRNR002889"/>
    </source>
</evidence>
<name>A0A1C4ACQ2_9GAMM</name>
<keyword evidence="4 6" id="KW-0975">Bacterial flagellum</keyword>
<comment type="similarity">
    <text evidence="2 6">Belongs to the flagella basal body rod proteins family.</text>
</comment>
<dbReference type="STRING" id="1798183.GA0061080_101026"/>
<feature type="domain" description="Flagellar basal body rod protein N-terminal" evidence="7">
    <location>
        <begin position="10"/>
        <end position="39"/>
    </location>
</feature>
<dbReference type="PANTHER" id="PTHR30435">
    <property type="entry name" value="FLAGELLAR PROTEIN"/>
    <property type="match status" value="1"/>
</dbReference>
<keyword evidence="9" id="KW-1185">Reference proteome</keyword>
<dbReference type="PIRSF" id="PIRSF002889">
    <property type="entry name" value="Rod_FlgB"/>
    <property type="match status" value="1"/>
</dbReference>
<evidence type="ECO:0000256" key="1">
    <source>
        <dbReference type="ARBA" id="ARBA00004117"/>
    </source>
</evidence>